<accession>A0ABW7NCZ7</accession>
<evidence type="ECO:0000313" key="1">
    <source>
        <dbReference type="EMBL" id="MFH6985423.1"/>
    </source>
</evidence>
<dbReference type="EMBL" id="JBIPKE010000020">
    <property type="protein sequence ID" value="MFH6985423.1"/>
    <property type="molecule type" value="Genomic_DNA"/>
</dbReference>
<dbReference type="Proteomes" id="UP001610063">
    <property type="component" value="Unassembled WGS sequence"/>
</dbReference>
<comment type="caution">
    <text evidence="1">The sequence shown here is derived from an EMBL/GenBank/DDBJ whole genome shotgun (WGS) entry which is preliminary data.</text>
</comment>
<evidence type="ECO:0000313" key="2">
    <source>
        <dbReference type="Proteomes" id="UP001610063"/>
    </source>
</evidence>
<gene>
    <name evidence="1" type="ORF">ACHKAR_18365</name>
</gene>
<keyword evidence="2" id="KW-1185">Reference proteome</keyword>
<sequence length="105" mass="12407">MRVSGNEKIRLYFWPRTIEMESTYRQFASEIINPNINKYLQNISAAGDVNLNLTHQFYSQIDLTDDKQRLLMAIDFISFTIQNHVEINRVFEVAEQKSNLNEVQH</sequence>
<protein>
    <submittedName>
        <fullName evidence="1">Uncharacterized protein</fullName>
    </submittedName>
</protein>
<organism evidence="1 2">
    <name type="scientific">Marinoscillum luteum</name>
    <dbReference type="NCBI Taxonomy" id="861051"/>
    <lineage>
        <taxon>Bacteria</taxon>
        <taxon>Pseudomonadati</taxon>
        <taxon>Bacteroidota</taxon>
        <taxon>Cytophagia</taxon>
        <taxon>Cytophagales</taxon>
        <taxon>Reichenbachiellaceae</taxon>
        <taxon>Marinoscillum</taxon>
    </lineage>
</organism>
<reference evidence="1 2" key="1">
    <citation type="journal article" date="2013" name="Int. J. Syst. Evol. Microbiol.">
        <title>Marinoscillum luteum sp. nov., isolated from marine sediment.</title>
        <authorList>
            <person name="Cha I.T."/>
            <person name="Park S.J."/>
            <person name="Kim S.J."/>
            <person name="Kim J.G."/>
            <person name="Jung M.Y."/>
            <person name="Shin K.S."/>
            <person name="Kwon K.K."/>
            <person name="Yang S.H."/>
            <person name="Seo Y.S."/>
            <person name="Rhee S.K."/>
        </authorList>
    </citation>
    <scope>NUCLEOTIDE SEQUENCE [LARGE SCALE GENOMIC DNA]</scope>
    <source>
        <strain evidence="1 2">KCTC 23939</strain>
    </source>
</reference>
<proteinExistence type="predicted"/>
<name>A0ABW7NCZ7_9BACT</name>